<dbReference type="Gene3D" id="2.40.128.600">
    <property type="match status" value="1"/>
</dbReference>
<dbReference type="SUPFAM" id="SSF56601">
    <property type="entry name" value="beta-lactamase/transpeptidase-like"/>
    <property type="match status" value="1"/>
</dbReference>
<dbReference type="PANTHER" id="PTHR46825">
    <property type="entry name" value="D-ALANYL-D-ALANINE-CARBOXYPEPTIDASE/ENDOPEPTIDASE AMPH"/>
    <property type="match status" value="1"/>
</dbReference>
<dbReference type="EMBL" id="CP001349">
    <property type="protein sequence ID" value="ACL59477.1"/>
    <property type="molecule type" value="Genomic_DNA"/>
</dbReference>
<organism evidence="3 4">
    <name type="scientific">Methylobacterium nodulans (strain LMG 21967 / CNCM I-2342 / ORS 2060)</name>
    <dbReference type="NCBI Taxonomy" id="460265"/>
    <lineage>
        <taxon>Bacteria</taxon>
        <taxon>Pseudomonadati</taxon>
        <taxon>Pseudomonadota</taxon>
        <taxon>Alphaproteobacteria</taxon>
        <taxon>Hyphomicrobiales</taxon>
        <taxon>Methylobacteriaceae</taxon>
        <taxon>Methylobacterium</taxon>
    </lineage>
</organism>
<dbReference type="Pfam" id="PF11954">
    <property type="entry name" value="DUF3471"/>
    <property type="match status" value="1"/>
</dbReference>
<protein>
    <submittedName>
        <fullName evidence="3">Beta-lactamase</fullName>
    </submittedName>
</protein>
<dbReference type="STRING" id="460265.Mnod_4610"/>
<dbReference type="InterPro" id="IPR001466">
    <property type="entry name" value="Beta-lactam-related"/>
</dbReference>
<dbReference type="InterPro" id="IPR012338">
    <property type="entry name" value="Beta-lactam/transpept-like"/>
</dbReference>
<evidence type="ECO:0000259" key="2">
    <source>
        <dbReference type="Pfam" id="PF11954"/>
    </source>
</evidence>
<dbReference type="HOGENOM" id="CLU_020027_14_3_5"/>
<gene>
    <name evidence="3" type="ordered locus">Mnod_4610</name>
</gene>
<name>B8IEA5_METNO</name>
<dbReference type="PANTHER" id="PTHR46825:SF15">
    <property type="entry name" value="BETA-LACTAMASE-RELATED DOMAIN-CONTAINING PROTEIN"/>
    <property type="match status" value="1"/>
</dbReference>
<dbReference type="OrthoDB" id="5377981at2"/>
<evidence type="ECO:0000259" key="1">
    <source>
        <dbReference type="Pfam" id="PF00144"/>
    </source>
</evidence>
<sequence length="533" mass="56366">MSLLESVATLRSITRVIPAKLVALCLISTSAPTPSLAETSPPQTAGIPISNGQIDKAIASLDAIASDVMKRSGVPGMAVAVVRDGKTVYAKGFGVRKIGESQPIDADTVFQIASLSKSLAASVVAHEVGLGTIKWDTPLVAHLPWFRLGDPWITQHVTIADMFSHRSGLPEHAGDDLEDFGYDRRTVLERLRLLPLRSFRDTYAYTNFGLTAAAEAVAAASGKDWESLSEDVLYKPLGMTATSSRFADFAKQSNRAFGHVKVGDAFLPKYQRLPDAQSPAGGVSSSANDLARWLALMLQNGKFEGRQIIPADALLPAVTAEAISTHSFAVDARPSFYGYGFGVGITPAGRTIVSHSGAFALGAGTHYAMIPSAGVGIVVLTNAGPGGAAEALGASFMDLVQFSMVTRDWLAAYRAAMSELLAPTGDLVGKSPPTTPAPAAKLSSYIGSYANPYFGNAEIVEANGHLELRIGLSGKSYMLTHWDGDMFLVSPSSENQADGSLSSIAFKRTGNEPAREVTIEYLNGNGLGLFLRR</sequence>
<accession>B8IEA5</accession>
<keyword evidence="4" id="KW-1185">Reference proteome</keyword>
<dbReference type="KEGG" id="mno:Mnod_4610"/>
<evidence type="ECO:0000313" key="3">
    <source>
        <dbReference type="EMBL" id="ACL59477.1"/>
    </source>
</evidence>
<dbReference type="Gene3D" id="3.40.710.10">
    <property type="entry name" value="DD-peptidase/beta-lactamase superfamily"/>
    <property type="match status" value="1"/>
</dbReference>
<dbReference type="InterPro" id="IPR021860">
    <property type="entry name" value="Peptidase_S12_Pab87-rel_C"/>
</dbReference>
<feature type="domain" description="Peptidase S12 Pab87-related C-terminal" evidence="2">
    <location>
        <begin position="432"/>
        <end position="520"/>
    </location>
</feature>
<dbReference type="InterPro" id="IPR050491">
    <property type="entry name" value="AmpC-like"/>
</dbReference>
<feature type="domain" description="Beta-lactamase-related" evidence="1">
    <location>
        <begin position="61"/>
        <end position="394"/>
    </location>
</feature>
<reference evidence="3 4" key="1">
    <citation type="submission" date="2009-01" db="EMBL/GenBank/DDBJ databases">
        <title>Complete sequence of chromosome of Methylobacterium nodulans ORS 2060.</title>
        <authorList>
            <consortium name="US DOE Joint Genome Institute"/>
            <person name="Lucas S."/>
            <person name="Copeland A."/>
            <person name="Lapidus A."/>
            <person name="Glavina del Rio T."/>
            <person name="Dalin E."/>
            <person name="Tice H."/>
            <person name="Bruce D."/>
            <person name="Goodwin L."/>
            <person name="Pitluck S."/>
            <person name="Sims D."/>
            <person name="Brettin T."/>
            <person name="Detter J.C."/>
            <person name="Han C."/>
            <person name="Larimer F."/>
            <person name="Land M."/>
            <person name="Hauser L."/>
            <person name="Kyrpides N."/>
            <person name="Ivanova N."/>
            <person name="Marx C.J."/>
            <person name="Richardson P."/>
        </authorList>
    </citation>
    <scope>NUCLEOTIDE SEQUENCE [LARGE SCALE GENOMIC DNA]</scope>
    <source>
        <strain evidence="4">LMG 21967 / CNCM I-2342 / ORS 2060</strain>
    </source>
</reference>
<dbReference type="Pfam" id="PF00144">
    <property type="entry name" value="Beta-lactamase"/>
    <property type="match status" value="1"/>
</dbReference>
<evidence type="ECO:0000313" key="4">
    <source>
        <dbReference type="Proteomes" id="UP000008207"/>
    </source>
</evidence>
<dbReference type="eggNOG" id="COG1680">
    <property type="taxonomic scope" value="Bacteria"/>
</dbReference>
<dbReference type="Proteomes" id="UP000008207">
    <property type="component" value="Chromosome"/>
</dbReference>
<proteinExistence type="predicted"/>
<dbReference type="AlphaFoldDB" id="B8IEA5"/>